<dbReference type="InterPro" id="IPR043734">
    <property type="entry name" value="DUF5678"/>
</dbReference>
<feature type="domain" description="DUF5678" evidence="1">
    <location>
        <begin position="28"/>
        <end position="74"/>
    </location>
</feature>
<reference evidence="2" key="1">
    <citation type="journal article" date="2015" name="ISME J.">
        <title>Draft Genome Sequence of Streptomyces incarnatus NRRL8089, which Produces the Nucleoside Antibiotic Sinefungin.</title>
        <authorList>
            <person name="Oshima K."/>
            <person name="Hattori M."/>
            <person name="Shimizu H."/>
            <person name="Fukuda K."/>
            <person name="Nemoto M."/>
            <person name="Inagaki K."/>
            <person name="Tamura T."/>
        </authorList>
    </citation>
    <scope>NUCLEOTIDE SEQUENCE</scope>
    <source>
        <strain evidence="2">FACHB-1375</strain>
    </source>
</reference>
<dbReference type="AlphaFoldDB" id="A0A926VMT3"/>
<reference evidence="2" key="2">
    <citation type="submission" date="2020-08" db="EMBL/GenBank/DDBJ databases">
        <authorList>
            <person name="Chen M."/>
            <person name="Teng W."/>
            <person name="Zhao L."/>
            <person name="Hu C."/>
            <person name="Zhou Y."/>
            <person name="Han B."/>
            <person name="Song L."/>
            <person name="Shu W."/>
        </authorList>
    </citation>
    <scope>NUCLEOTIDE SEQUENCE</scope>
    <source>
        <strain evidence="2">FACHB-1375</strain>
    </source>
</reference>
<proteinExistence type="predicted"/>
<gene>
    <name evidence="2" type="ORF">H6G03_30555</name>
</gene>
<dbReference type="RefSeq" id="WP_190473606.1">
    <property type="nucleotide sequence ID" value="NZ_JACJPW010000118.1"/>
</dbReference>
<keyword evidence="3" id="KW-1185">Reference proteome</keyword>
<accession>A0A926VMT3</accession>
<evidence type="ECO:0000259" key="1">
    <source>
        <dbReference type="Pfam" id="PF18929"/>
    </source>
</evidence>
<protein>
    <recommendedName>
        <fullName evidence="1">DUF5678 domain-containing protein</fullName>
    </recommendedName>
</protein>
<name>A0A926VMT3_9CYAN</name>
<dbReference type="Proteomes" id="UP000641646">
    <property type="component" value="Unassembled WGS sequence"/>
</dbReference>
<evidence type="ECO:0000313" key="3">
    <source>
        <dbReference type="Proteomes" id="UP000641646"/>
    </source>
</evidence>
<dbReference type="Pfam" id="PF18929">
    <property type="entry name" value="DUF5678"/>
    <property type="match status" value="1"/>
</dbReference>
<sequence>MSMSEISVEELAGILEKDNQWLADHYDDLIQKYPGKTVAIENGEVVAVGNDYGDVYRPFLKEKRLVMPLVVEVPHPDDRHDGVLLSFR</sequence>
<dbReference type="EMBL" id="JACJPW010000118">
    <property type="protein sequence ID" value="MBD2185369.1"/>
    <property type="molecule type" value="Genomic_DNA"/>
</dbReference>
<comment type="caution">
    <text evidence="2">The sequence shown here is derived from an EMBL/GenBank/DDBJ whole genome shotgun (WGS) entry which is preliminary data.</text>
</comment>
<organism evidence="2 3">
    <name type="scientific">Aerosakkonema funiforme FACHB-1375</name>
    <dbReference type="NCBI Taxonomy" id="2949571"/>
    <lineage>
        <taxon>Bacteria</taxon>
        <taxon>Bacillati</taxon>
        <taxon>Cyanobacteriota</taxon>
        <taxon>Cyanophyceae</taxon>
        <taxon>Oscillatoriophycideae</taxon>
        <taxon>Aerosakkonematales</taxon>
        <taxon>Aerosakkonemataceae</taxon>
        <taxon>Aerosakkonema</taxon>
    </lineage>
</organism>
<evidence type="ECO:0000313" key="2">
    <source>
        <dbReference type="EMBL" id="MBD2185369.1"/>
    </source>
</evidence>